<evidence type="ECO:0000313" key="2">
    <source>
        <dbReference type="EMBL" id="AHM56028.1"/>
    </source>
</evidence>
<proteinExistence type="predicted"/>
<dbReference type="InterPro" id="IPR051158">
    <property type="entry name" value="Metallophosphoesterase_sf"/>
</dbReference>
<dbReference type="HOGENOM" id="CLU_1183887_0_0_9"/>
<dbReference type="EMBL" id="CP007452">
    <property type="protein sequence ID" value="AHM56028.1"/>
    <property type="molecule type" value="Genomic_DNA"/>
</dbReference>
<dbReference type="OrthoDB" id="8610138at2"/>
<dbReference type="Pfam" id="PF00149">
    <property type="entry name" value="Metallophos"/>
    <property type="match status" value="1"/>
</dbReference>
<name>W8TDX9_PEPAC</name>
<dbReference type="RefSeq" id="WP_025435070.1">
    <property type="nucleotide sequence ID" value="NZ_CP007452.1"/>
</dbReference>
<evidence type="ECO:0000313" key="3">
    <source>
        <dbReference type="Proteomes" id="UP000019591"/>
    </source>
</evidence>
<feature type="domain" description="Calcineurin-like phosphoesterase" evidence="1">
    <location>
        <begin position="3"/>
        <end position="196"/>
    </location>
</feature>
<evidence type="ECO:0000259" key="1">
    <source>
        <dbReference type="Pfam" id="PF00149"/>
    </source>
</evidence>
<sequence>MALYAIGDLHFGMAVDKPMDIFGDEWIEHRENIIESWRASVGDEDTVIIAGDTSWAINMEEAIHDLEDISMLPGRKIIIKGNHDYWWTTLSKLNRLFEGMIFIQNSFAAYEDYAVCGSRGWLCPNDYYFTASDEKIYNREINRLRIALESARAAGYKKLIVATHYPPTNDRQDESGFTRLYEEFKVEKVVYGHLHGREAFKGALQGERKGVEYIFTACDYTGFKLVKIL</sequence>
<dbReference type="PANTHER" id="PTHR31302:SF22">
    <property type="entry name" value="PHOSPHOESTERASE"/>
    <property type="match status" value="1"/>
</dbReference>
<dbReference type="InterPro" id="IPR029052">
    <property type="entry name" value="Metallo-depent_PP-like"/>
</dbReference>
<dbReference type="GO" id="GO:0016787">
    <property type="term" value="F:hydrolase activity"/>
    <property type="evidence" value="ECO:0007669"/>
    <property type="project" value="InterPro"/>
</dbReference>
<dbReference type="AlphaFoldDB" id="W8TDX9"/>
<dbReference type="InterPro" id="IPR004843">
    <property type="entry name" value="Calcineurin-like_PHP"/>
</dbReference>
<reference evidence="2 3" key="1">
    <citation type="journal article" date="2014" name="Genome Announc.">
        <title>Complete Genome Sequence of Amino Acid-Utilizing Eubacterium acidaminophilum al-2 (DSM 3953).</title>
        <authorList>
            <person name="Poehlein A."/>
            <person name="Andreesen J.R."/>
            <person name="Daniel R."/>
        </authorList>
    </citation>
    <scope>NUCLEOTIDE SEQUENCE [LARGE SCALE GENOMIC DNA]</scope>
    <source>
        <strain evidence="2 3">DSM 3953</strain>
    </source>
</reference>
<dbReference type="Gene3D" id="3.60.21.10">
    <property type="match status" value="1"/>
</dbReference>
<dbReference type="Proteomes" id="UP000019591">
    <property type="component" value="Chromosome"/>
</dbReference>
<organism evidence="2 3">
    <name type="scientific">Peptoclostridium acidaminophilum DSM 3953</name>
    <dbReference type="NCBI Taxonomy" id="1286171"/>
    <lineage>
        <taxon>Bacteria</taxon>
        <taxon>Bacillati</taxon>
        <taxon>Bacillota</taxon>
        <taxon>Clostridia</taxon>
        <taxon>Peptostreptococcales</taxon>
        <taxon>Peptoclostridiaceae</taxon>
        <taxon>Peptoclostridium</taxon>
    </lineage>
</organism>
<dbReference type="PIRSF" id="PIRSF033094">
    <property type="entry name" value="Pesterase_CT488"/>
    <property type="match status" value="1"/>
</dbReference>
<dbReference type="SUPFAM" id="SSF56300">
    <property type="entry name" value="Metallo-dependent phosphatases"/>
    <property type="match status" value="1"/>
</dbReference>
<dbReference type="PANTHER" id="PTHR31302">
    <property type="entry name" value="TRANSMEMBRANE PROTEIN WITH METALLOPHOSPHOESTERASE DOMAIN-RELATED"/>
    <property type="match status" value="1"/>
</dbReference>
<dbReference type="KEGG" id="eac:EAL2_c07270"/>
<dbReference type="STRING" id="1286171.EAL2_c07270"/>
<dbReference type="PATRIC" id="fig|1286171.3.peg.673"/>
<keyword evidence="3" id="KW-1185">Reference proteome</keyword>
<protein>
    <submittedName>
        <fullName evidence="2">Ser/Thr protein phosphatase</fullName>
    </submittedName>
</protein>
<dbReference type="eggNOG" id="COG1768">
    <property type="taxonomic scope" value="Bacteria"/>
</dbReference>
<gene>
    <name evidence="2" type="ORF">EAL2_c07270</name>
</gene>
<accession>W8TDX9</accession>
<dbReference type="InterPro" id="IPR014578">
    <property type="entry name" value="Pesterase_CT488"/>
</dbReference>